<accession>A0A8G2A4P8</accession>
<sequence>MKEIFLKFILCKKIERQELKFLNLKYVFLQLFFSLRQLDIFFCSMKSFLICSPPLLNNCKVLFMTHLVQEMRYG</sequence>
<dbReference type="EMBL" id="FLAC01000046">
    <property type="protein sequence ID" value="SAQ14921.1"/>
    <property type="molecule type" value="Genomic_DNA"/>
</dbReference>
<evidence type="ECO:0000313" key="1">
    <source>
        <dbReference type="EMBL" id="SAQ14921.1"/>
    </source>
</evidence>
<reference evidence="1 2" key="1">
    <citation type="submission" date="2016-05" db="EMBL/GenBank/DDBJ databases">
        <authorList>
            <consortium name="Pathogen Informatics"/>
        </authorList>
    </citation>
    <scope>NUCLEOTIDE SEQUENCE [LARGE SCALE GENOMIC DNA]</scope>
    <source>
        <strain evidence="1 2">2880STDY5682802</strain>
    </source>
</reference>
<organism evidence="1 2">
    <name type="scientific">Raoultella planticola</name>
    <name type="common">Klebsiella planticola</name>
    <dbReference type="NCBI Taxonomy" id="575"/>
    <lineage>
        <taxon>Bacteria</taxon>
        <taxon>Pseudomonadati</taxon>
        <taxon>Pseudomonadota</taxon>
        <taxon>Gammaproteobacteria</taxon>
        <taxon>Enterobacterales</taxon>
        <taxon>Enterobacteriaceae</taxon>
        <taxon>Klebsiella/Raoultella group</taxon>
        <taxon>Raoultella</taxon>
    </lineage>
</organism>
<proteinExistence type="predicted"/>
<comment type="caution">
    <text evidence="1">The sequence shown here is derived from an EMBL/GenBank/DDBJ whole genome shotgun (WGS) entry which is preliminary data.</text>
</comment>
<dbReference type="AlphaFoldDB" id="A0A8G2A4P8"/>
<evidence type="ECO:0000313" key="2">
    <source>
        <dbReference type="Proteomes" id="UP000078124"/>
    </source>
</evidence>
<dbReference type="Proteomes" id="UP000078124">
    <property type="component" value="Unassembled WGS sequence"/>
</dbReference>
<name>A0A8G2A4P8_RAOPL</name>
<gene>
    <name evidence="1" type="ORF">SAMEA2273876_05579</name>
</gene>
<protein>
    <submittedName>
        <fullName evidence="1">Uncharacterized protein</fullName>
    </submittedName>
</protein>